<evidence type="ECO:0000256" key="6">
    <source>
        <dbReference type="ARBA" id="ARBA00023034"/>
    </source>
</evidence>
<comment type="subcellular location">
    <subcellularLocation>
        <location evidence="1">Golgi apparatus membrane</location>
        <topology evidence="1">Peripheral membrane protein</topology>
    </subcellularLocation>
</comment>
<keyword evidence="10" id="KW-1185">Reference proteome</keyword>
<keyword evidence="7" id="KW-0472">Membrane</keyword>
<evidence type="ECO:0000313" key="10">
    <source>
        <dbReference type="Proteomes" id="UP000002899"/>
    </source>
</evidence>
<dbReference type="RefSeq" id="XP_021338544.1">
    <property type="nucleotide sequence ID" value="XM_021481970.1"/>
</dbReference>
<proteinExistence type="inferred from homology"/>
<sequence length="356" mass="40987">MDDNPSIYSYSFDEFARSILNKCKSSEDVDIGVIKSAIEHLLDKSINDVISDTNAKNESVDRGNNLYDIASAHYKEAISNKNDISKIKLFSSEMNNTCNLLEILCSKIGANFGKYFDYIADGLHKYRSINNLVKNSDLIIKIIALPCEIDYALECYEYDRAFDLISFSNNLNHFFENVPFMSKAKQKIENNKQNLHDSLCEELALESDITRLTKYISLLRKLEITSEMDVRRMFINKRSSSINDKILRIEIDPNNLHLVFSTCVDIILKDTYEFVIFYKTLFGCLDDSISKATIDIIIDILNIIKNSYNFKRRDDSNNEDKNNVDYSSNISKLLEICETYSQIGLDFTCLVYSILQ</sequence>
<keyword evidence="4" id="KW-0813">Transport</keyword>
<dbReference type="KEGG" id="bmic:BMR1_03g01780"/>
<accession>A0A1R4ABJ3</accession>
<reference evidence="9 10" key="2">
    <citation type="journal article" date="2013" name="PLoS ONE">
        <title>Whole genome mapping and re-organization of the nuclear and mitochondrial genomes of Babesia microti isolates.</title>
        <authorList>
            <person name="Cornillot E."/>
            <person name="Dassouli A."/>
            <person name="Garg A."/>
            <person name="Pachikara N."/>
            <person name="Randazzo S."/>
            <person name="Depoix D."/>
            <person name="Carcy B."/>
            <person name="Delbecq S."/>
            <person name="Frutos R."/>
            <person name="Silva J.C."/>
            <person name="Sutton R."/>
            <person name="Krause P.J."/>
            <person name="Mamoun C.B."/>
        </authorList>
    </citation>
    <scope>NUCLEOTIDE SEQUENCE [LARGE SCALE GENOMIC DNA]</scope>
    <source>
        <strain evidence="9 10">RI</strain>
    </source>
</reference>
<dbReference type="GO" id="GO:0015031">
    <property type="term" value="P:protein transport"/>
    <property type="evidence" value="ECO:0007669"/>
    <property type="project" value="UniProtKB-KW"/>
</dbReference>
<dbReference type="GO" id="GO:0017119">
    <property type="term" value="C:Golgi transport complex"/>
    <property type="evidence" value="ECO:0007669"/>
    <property type="project" value="InterPro"/>
</dbReference>
<comment type="similarity">
    <text evidence="2">Belongs to the COG8 family.</text>
</comment>
<dbReference type="AlphaFoldDB" id="A0A1R4ABJ3"/>
<keyword evidence="6" id="KW-0333">Golgi apparatus</keyword>
<dbReference type="PANTHER" id="PTHR21311">
    <property type="entry name" value="CONSERVED OLIGOMERIC GOLGI COMPLEX COMPONENT 8"/>
    <property type="match status" value="1"/>
</dbReference>
<dbReference type="GeneID" id="24424994"/>
<evidence type="ECO:0000256" key="5">
    <source>
        <dbReference type="ARBA" id="ARBA00022927"/>
    </source>
</evidence>
<reference evidence="9 10" key="1">
    <citation type="journal article" date="2012" name="Nucleic Acids Res.">
        <title>Sequencing of the smallest Apicomplexan genome from the human pathogen Babesia microti.</title>
        <authorList>
            <person name="Cornillot E."/>
            <person name="Hadj-Kaddour K."/>
            <person name="Dassouli A."/>
            <person name="Noel B."/>
            <person name="Ranwez V."/>
            <person name="Vacherie B."/>
            <person name="Augagneur Y."/>
            <person name="Bres V."/>
            <person name="Duclos A."/>
            <person name="Randazzo S."/>
            <person name="Carcy B."/>
            <person name="Debierre-Grockiego F."/>
            <person name="Delbecq S."/>
            <person name="Moubri-Menage K."/>
            <person name="Shams-Eldin H."/>
            <person name="Usmani-Brown S."/>
            <person name="Bringaud F."/>
            <person name="Wincker P."/>
            <person name="Vivares C.P."/>
            <person name="Schwarz R.T."/>
            <person name="Schetters T.P."/>
            <person name="Krause P.J."/>
            <person name="Gorenflot A."/>
            <person name="Berry V."/>
            <person name="Barbe V."/>
            <person name="Ben Mamoun C."/>
        </authorList>
    </citation>
    <scope>NUCLEOTIDE SEQUENCE [LARGE SCALE GENOMIC DNA]</scope>
    <source>
        <strain evidence="9 10">RI</strain>
    </source>
</reference>
<dbReference type="PANTHER" id="PTHR21311:SF0">
    <property type="entry name" value="CONSERVED OLIGOMERIC GOLGI COMPLEX SUBUNIT 8"/>
    <property type="match status" value="1"/>
</dbReference>
<evidence type="ECO:0000256" key="8">
    <source>
        <dbReference type="ARBA" id="ARBA00031347"/>
    </source>
</evidence>
<dbReference type="InterPro" id="IPR042561">
    <property type="entry name" value="Exo84_C_1"/>
</dbReference>
<protein>
    <recommendedName>
        <fullName evidence="3">Conserved oligomeric Golgi complex subunit 8</fullName>
    </recommendedName>
    <alternativeName>
        <fullName evidence="8">Component of oligomeric Golgi complex 8</fullName>
    </alternativeName>
</protein>
<evidence type="ECO:0000256" key="1">
    <source>
        <dbReference type="ARBA" id="ARBA00004395"/>
    </source>
</evidence>
<dbReference type="InterPro" id="IPR007255">
    <property type="entry name" value="COG8"/>
</dbReference>
<dbReference type="Gene3D" id="1.20.58.1210">
    <property type="entry name" value="Exo84p, N-terminal helical domain"/>
    <property type="match status" value="1"/>
</dbReference>
<keyword evidence="5" id="KW-0653">Protein transport</keyword>
<dbReference type="InterPro" id="IPR016159">
    <property type="entry name" value="Cullin_repeat-like_dom_sf"/>
</dbReference>
<dbReference type="GO" id="GO:0006891">
    <property type="term" value="P:intra-Golgi vesicle-mediated transport"/>
    <property type="evidence" value="ECO:0007669"/>
    <property type="project" value="TreeGrafter"/>
</dbReference>
<dbReference type="Proteomes" id="UP000002899">
    <property type="component" value="Chromosome III"/>
</dbReference>
<dbReference type="Pfam" id="PF04124">
    <property type="entry name" value="Dor1"/>
    <property type="match status" value="1"/>
</dbReference>
<evidence type="ECO:0000256" key="7">
    <source>
        <dbReference type="ARBA" id="ARBA00023136"/>
    </source>
</evidence>
<evidence type="ECO:0000313" key="9">
    <source>
        <dbReference type="EMBL" id="SJK86382.1"/>
    </source>
</evidence>
<dbReference type="EMBL" id="LN871598">
    <property type="protein sequence ID" value="SJK86382.1"/>
    <property type="molecule type" value="Genomic_DNA"/>
</dbReference>
<reference evidence="9 10" key="3">
    <citation type="journal article" date="2016" name="Sci. Rep.">
        <title>Genome-wide diversity and gene expression profiling of Babesia microti isolates identify polymorphic genes that mediate host-pathogen interactions.</title>
        <authorList>
            <person name="Silva J.C."/>
            <person name="Cornillot E."/>
            <person name="McCracken C."/>
            <person name="Usmani-Brown S."/>
            <person name="Dwivedi A."/>
            <person name="Ifeonu O.O."/>
            <person name="Crabtree J."/>
            <person name="Gotia H.T."/>
            <person name="Virji A.Z."/>
            <person name="Reynes C."/>
            <person name="Colinge J."/>
            <person name="Kumar V."/>
            <person name="Lawres L."/>
            <person name="Pazzi J.E."/>
            <person name="Pablo J.V."/>
            <person name="Hung C."/>
            <person name="Brancato J."/>
            <person name="Kumari P."/>
            <person name="Orvis J."/>
            <person name="Tretina K."/>
            <person name="Chibucos M."/>
            <person name="Ott S."/>
            <person name="Sadzewicz L."/>
            <person name="Sengamalay N."/>
            <person name="Shetty A.C."/>
            <person name="Su Q."/>
            <person name="Tallon L."/>
            <person name="Fraser C.M."/>
            <person name="Frutos R."/>
            <person name="Molina D.M."/>
            <person name="Krause P.J."/>
            <person name="Ben Mamoun C."/>
        </authorList>
    </citation>
    <scope>NUCLEOTIDE SEQUENCE [LARGE SCALE GENOMIC DNA]</scope>
    <source>
        <strain evidence="9 10">RI</strain>
    </source>
</reference>
<evidence type="ECO:0000256" key="3">
    <source>
        <dbReference type="ARBA" id="ARBA00020983"/>
    </source>
</evidence>
<dbReference type="GO" id="GO:0000139">
    <property type="term" value="C:Golgi membrane"/>
    <property type="evidence" value="ECO:0007669"/>
    <property type="project" value="UniProtKB-SubCell"/>
</dbReference>
<dbReference type="SUPFAM" id="SSF74788">
    <property type="entry name" value="Cullin repeat-like"/>
    <property type="match status" value="1"/>
</dbReference>
<evidence type="ECO:0000256" key="2">
    <source>
        <dbReference type="ARBA" id="ARBA00006419"/>
    </source>
</evidence>
<evidence type="ECO:0000256" key="4">
    <source>
        <dbReference type="ARBA" id="ARBA00022448"/>
    </source>
</evidence>
<organism evidence="9 10">
    <name type="scientific">Babesia microti (strain RI)</name>
    <dbReference type="NCBI Taxonomy" id="1133968"/>
    <lineage>
        <taxon>Eukaryota</taxon>
        <taxon>Sar</taxon>
        <taxon>Alveolata</taxon>
        <taxon>Apicomplexa</taxon>
        <taxon>Aconoidasida</taxon>
        <taxon>Piroplasmida</taxon>
        <taxon>Babesiidae</taxon>
        <taxon>Babesia</taxon>
    </lineage>
</organism>
<name>A0A1R4ABJ3_BABMR</name>
<dbReference type="VEuPathDB" id="PiroplasmaDB:BMR1_03g01780"/>